<dbReference type="PANTHER" id="PTHR23065:SF7">
    <property type="entry name" value="NOSTRIN, ISOFORM H"/>
    <property type="match status" value="1"/>
</dbReference>
<dbReference type="SUPFAM" id="SSF103657">
    <property type="entry name" value="BAR/IMD domain-like"/>
    <property type="match status" value="1"/>
</dbReference>
<dbReference type="Proteomes" id="UP000078561">
    <property type="component" value="Unassembled WGS sequence"/>
</dbReference>
<feature type="region of interest" description="Disordered" evidence="4">
    <location>
        <begin position="632"/>
        <end position="661"/>
    </location>
</feature>
<evidence type="ECO:0000313" key="5">
    <source>
        <dbReference type="EMBL" id="SAM04243.1"/>
    </source>
</evidence>
<feature type="region of interest" description="Disordered" evidence="4">
    <location>
        <begin position="731"/>
        <end position="756"/>
    </location>
</feature>
<organism evidence="5">
    <name type="scientific">Absidia glauca</name>
    <name type="common">Pin mould</name>
    <dbReference type="NCBI Taxonomy" id="4829"/>
    <lineage>
        <taxon>Eukaryota</taxon>
        <taxon>Fungi</taxon>
        <taxon>Fungi incertae sedis</taxon>
        <taxon>Mucoromycota</taxon>
        <taxon>Mucoromycotina</taxon>
        <taxon>Mucoromycetes</taxon>
        <taxon>Mucorales</taxon>
        <taxon>Cunninghamellaceae</taxon>
        <taxon>Absidia</taxon>
    </lineage>
</organism>
<evidence type="ECO:0000256" key="2">
    <source>
        <dbReference type="ARBA" id="ARBA00022490"/>
    </source>
</evidence>
<feature type="compositionally biased region" description="Polar residues" evidence="4">
    <location>
        <begin position="590"/>
        <end position="600"/>
    </location>
</feature>
<name>A0A163K4R1_ABSGL</name>
<feature type="compositionally biased region" description="Acidic residues" evidence="4">
    <location>
        <begin position="373"/>
        <end position="392"/>
    </location>
</feature>
<dbReference type="OrthoDB" id="5971719at2759"/>
<dbReference type="GO" id="GO:0005737">
    <property type="term" value="C:cytoplasm"/>
    <property type="evidence" value="ECO:0007669"/>
    <property type="project" value="TreeGrafter"/>
</dbReference>
<evidence type="ECO:0000313" key="6">
    <source>
        <dbReference type="Proteomes" id="UP000078561"/>
    </source>
</evidence>
<feature type="compositionally biased region" description="Low complexity" evidence="4">
    <location>
        <begin position="632"/>
        <end position="647"/>
    </location>
</feature>
<evidence type="ECO:0000256" key="1">
    <source>
        <dbReference type="ARBA" id="ARBA00004496"/>
    </source>
</evidence>
<proteinExistence type="predicted"/>
<evidence type="ECO:0008006" key="7">
    <source>
        <dbReference type="Google" id="ProtNLM"/>
    </source>
</evidence>
<dbReference type="InterPro" id="IPR027267">
    <property type="entry name" value="AH/BAR_dom_sf"/>
</dbReference>
<dbReference type="EMBL" id="LT554351">
    <property type="protein sequence ID" value="SAM04243.1"/>
    <property type="molecule type" value="Genomic_DNA"/>
</dbReference>
<feature type="compositionally biased region" description="Basic and acidic residues" evidence="4">
    <location>
        <begin position="450"/>
        <end position="479"/>
    </location>
</feature>
<dbReference type="Gene3D" id="1.20.1270.60">
    <property type="entry name" value="Arfaptin homology (AH) domain/BAR domain"/>
    <property type="match status" value="1"/>
</dbReference>
<feature type="compositionally biased region" description="Basic and acidic residues" evidence="4">
    <location>
        <begin position="427"/>
        <end position="436"/>
    </location>
</feature>
<feature type="region of interest" description="Disordered" evidence="4">
    <location>
        <begin position="373"/>
        <end position="505"/>
    </location>
</feature>
<evidence type="ECO:0000256" key="3">
    <source>
        <dbReference type="ARBA" id="ARBA00022553"/>
    </source>
</evidence>
<dbReference type="PANTHER" id="PTHR23065">
    <property type="entry name" value="PROLINE-SERINE-THREONINE PHOSPHATASE INTERACTING PROTEIN 1"/>
    <property type="match status" value="1"/>
</dbReference>
<keyword evidence="6" id="KW-1185">Reference proteome</keyword>
<sequence length="756" mass="85662">MTRNFTFSGHFWESSDSNGVVTLVSRMRMGKQTCENLKAAFEIRYIKWVILDKTHCLTSLPPLLFERAVSEQQHADNLLRMASILQSCQETGRLGQVLETTHNQWTSLAKAHQQNAQDLNTKVILPLSNLLSKQKQLRRELQNNMTKLYNNRLLQSRDRYNDECTKANDLLQHSSGKEKQTSYKRASAMIKKYQLAYDHAMSDLESVTEEWNKQWKHTCQQFEQLEEERLKFLQTSIYDGNDLFLSQAYVSVEAYQKIDDGIGLMDVDADLDDFVEKQGNPVEMPGAMDYIKLFVLQEQSKSHDSDKGGEDEDDNDQHTQETSDPTNTNHVPHTFGSTATDHSGKETSLIMPADSDLTDNVSSLMVGRIEIYNSDDDTDTDGNSDYDYDEFDETTRDVTDTDIGVDGLYNPPSQRSFQGDNPYYHTDCPEDYRQYEDSVGPSLQHSDGANNKHDSHLPDDGSRDDMINVNELDKLEDQGRSLPPNHDPNTPVECLDAPGDNNDVIVNEVSSTTDTSQAPQERQAFSDASYHDNALARDERQHYYQQNSSIDSHHTKHDHTDIRQQPPPPPPLHQFNSDSAMDPYEDCGSILTTPTSPSSYKVNEELETMLRQLEQQTTRSDDDRIQLAATPSFPSSSVVKSKPFSGGRARLSGVRQRTPKHGQKLLKELAGIRNTQDDKVASTIFAGSDEEWPTATADSPMDFFDPFFSLASVALSIDSSGRQKWQLNEVTDALKQQHQQLGKPTRRPLPERPEKR</sequence>
<keyword evidence="3" id="KW-0597">Phosphoprotein</keyword>
<dbReference type="GO" id="GO:0007010">
    <property type="term" value="P:cytoskeleton organization"/>
    <property type="evidence" value="ECO:0007669"/>
    <property type="project" value="TreeGrafter"/>
</dbReference>
<dbReference type="GO" id="GO:0032153">
    <property type="term" value="C:cell division site"/>
    <property type="evidence" value="ECO:0007669"/>
    <property type="project" value="TreeGrafter"/>
</dbReference>
<accession>A0A163K4R1</accession>
<reference evidence="5" key="1">
    <citation type="submission" date="2016-04" db="EMBL/GenBank/DDBJ databases">
        <authorList>
            <person name="Evans L.H."/>
            <person name="Alamgir A."/>
            <person name="Owens N."/>
            <person name="Weber N.D."/>
            <person name="Virtaneva K."/>
            <person name="Barbian K."/>
            <person name="Babar A."/>
            <person name="Rosenke K."/>
        </authorList>
    </citation>
    <scope>NUCLEOTIDE SEQUENCE [LARGE SCALE GENOMIC DNA]</scope>
    <source>
        <strain evidence="5">CBS 101.48</strain>
    </source>
</reference>
<gene>
    <name evidence="5" type="primary">ABSGL_10103.1 scaffold 11786</name>
</gene>
<dbReference type="GO" id="GO:0043226">
    <property type="term" value="C:organelle"/>
    <property type="evidence" value="ECO:0007669"/>
    <property type="project" value="UniProtKB-ARBA"/>
</dbReference>
<evidence type="ECO:0000256" key="4">
    <source>
        <dbReference type="SAM" id="MobiDB-lite"/>
    </source>
</evidence>
<dbReference type="InParanoid" id="A0A163K4R1"/>
<dbReference type="GO" id="GO:0005886">
    <property type="term" value="C:plasma membrane"/>
    <property type="evidence" value="ECO:0007669"/>
    <property type="project" value="TreeGrafter"/>
</dbReference>
<feature type="region of interest" description="Disordered" evidence="4">
    <location>
        <begin position="301"/>
        <end position="346"/>
    </location>
</feature>
<protein>
    <recommendedName>
        <fullName evidence="7">F-BAR domain-containing protein</fullName>
    </recommendedName>
</protein>
<feature type="compositionally biased region" description="Polar residues" evidence="4">
    <location>
        <begin position="731"/>
        <end position="742"/>
    </location>
</feature>
<feature type="compositionally biased region" description="Polar residues" evidence="4">
    <location>
        <begin position="322"/>
        <end position="341"/>
    </location>
</feature>
<comment type="subcellular location">
    <subcellularLocation>
        <location evidence="1">Cytoplasm</location>
    </subcellularLocation>
</comment>
<dbReference type="STRING" id="4829.A0A163K4R1"/>
<dbReference type="AlphaFoldDB" id="A0A163K4R1"/>
<keyword evidence="2" id="KW-0963">Cytoplasm</keyword>
<feature type="region of interest" description="Disordered" evidence="4">
    <location>
        <begin position="546"/>
        <end position="600"/>
    </location>
</feature>